<comment type="caution">
    <text evidence="3">The sequence shown here is derived from an EMBL/GenBank/DDBJ whole genome shotgun (WGS) entry which is preliminary data.</text>
</comment>
<dbReference type="InParanoid" id="A0A1Y1UR69"/>
<gene>
    <name evidence="3" type="ORF">BD324DRAFT_616170</name>
</gene>
<feature type="region of interest" description="Disordered" evidence="1">
    <location>
        <begin position="73"/>
        <end position="95"/>
    </location>
</feature>
<feature type="region of interest" description="Disordered" evidence="1">
    <location>
        <begin position="164"/>
        <end position="184"/>
    </location>
</feature>
<dbReference type="GO" id="GO:0005739">
    <property type="term" value="C:mitochondrion"/>
    <property type="evidence" value="ECO:0007669"/>
    <property type="project" value="InterPro"/>
</dbReference>
<dbReference type="InterPro" id="IPR040009">
    <property type="entry name" value="Mtf2/C5D6.12-like"/>
</dbReference>
<organism evidence="3 4">
    <name type="scientific">Kockovaella imperatae</name>
    <dbReference type="NCBI Taxonomy" id="4999"/>
    <lineage>
        <taxon>Eukaryota</taxon>
        <taxon>Fungi</taxon>
        <taxon>Dikarya</taxon>
        <taxon>Basidiomycota</taxon>
        <taxon>Agaricomycotina</taxon>
        <taxon>Tremellomycetes</taxon>
        <taxon>Tremellales</taxon>
        <taxon>Cuniculitremaceae</taxon>
        <taxon>Kockovaella</taxon>
    </lineage>
</organism>
<proteinExistence type="predicted"/>
<dbReference type="Proteomes" id="UP000193218">
    <property type="component" value="Unassembled WGS sequence"/>
</dbReference>
<evidence type="ECO:0000313" key="3">
    <source>
        <dbReference type="EMBL" id="ORX40077.1"/>
    </source>
</evidence>
<dbReference type="AlphaFoldDB" id="A0A1Y1UR69"/>
<protein>
    <recommendedName>
        <fullName evidence="2">Mtf2-like C-terminal domain-containing protein</fullName>
    </recommendedName>
</protein>
<evidence type="ECO:0000259" key="2">
    <source>
        <dbReference type="Pfam" id="PF19189"/>
    </source>
</evidence>
<feature type="compositionally biased region" description="Basic and acidic residues" evidence="1">
    <location>
        <begin position="402"/>
        <end position="422"/>
    </location>
</feature>
<dbReference type="Pfam" id="PF19189">
    <property type="entry name" value="Mtf2"/>
    <property type="match status" value="1"/>
</dbReference>
<dbReference type="OrthoDB" id="2444174at2759"/>
<evidence type="ECO:0000256" key="1">
    <source>
        <dbReference type="SAM" id="MobiDB-lite"/>
    </source>
</evidence>
<dbReference type="PANTHER" id="PTHR39468:SF1">
    <property type="entry name" value="MTF2-LIKE C-TERMINAL DOMAIN-CONTAINING PROTEIN"/>
    <property type="match status" value="1"/>
</dbReference>
<feature type="compositionally biased region" description="Basic and acidic residues" evidence="1">
    <location>
        <begin position="453"/>
        <end position="466"/>
    </location>
</feature>
<dbReference type="EMBL" id="NBSH01000002">
    <property type="protein sequence ID" value="ORX40077.1"/>
    <property type="molecule type" value="Genomic_DNA"/>
</dbReference>
<dbReference type="RefSeq" id="XP_021873862.1">
    <property type="nucleotide sequence ID" value="XM_022014799.1"/>
</dbReference>
<reference evidence="3 4" key="1">
    <citation type="submission" date="2017-03" db="EMBL/GenBank/DDBJ databases">
        <title>Widespread Adenine N6-methylation of Active Genes in Fungi.</title>
        <authorList>
            <consortium name="DOE Joint Genome Institute"/>
            <person name="Mondo S.J."/>
            <person name="Dannebaum R.O."/>
            <person name="Kuo R.C."/>
            <person name="Louie K.B."/>
            <person name="Bewick A.J."/>
            <person name="Labutti K."/>
            <person name="Haridas S."/>
            <person name="Kuo A."/>
            <person name="Salamov A."/>
            <person name="Ahrendt S.R."/>
            <person name="Lau R."/>
            <person name="Bowen B.P."/>
            <person name="Lipzen A."/>
            <person name="Sullivan W."/>
            <person name="Andreopoulos W.B."/>
            <person name="Clum A."/>
            <person name="Lindquist E."/>
            <person name="Daum C."/>
            <person name="Northen T.R."/>
            <person name="Ramamoorthy G."/>
            <person name="Schmitz R.J."/>
            <person name="Gryganskyi A."/>
            <person name="Culley D."/>
            <person name="Magnuson J."/>
            <person name="James T.Y."/>
            <person name="O'Malley M.A."/>
            <person name="Stajich J.E."/>
            <person name="Spatafora J.W."/>
            <person name="Visel A."/>
            <person name="Grigoriev I.V."/>
        </authorList>
    </citation>
    <scope>NUCLEOTIDE SEQUENCE [LARGE SCALE GENOMIC DNA]</scope>
    <source>
        <strain evidence="3 4">NRRL Y-17943</strain>
    </source>
</reference>
<keyword evidence="4" id="KW-1185">Reference proteome</keyword>
<sequence>MSAPVPRLRGHLLRSAASLAGASSRIGEPSVSKNCSCGRFVGSSTIPARSIGRSLLVSAFDAGRNCHARAYSTDSIGKAGPDASSSLAGSSTSSSNFQDARYQHFQASLANIDANNQSRARVFKGVHSRRDRAKGTTPQEAKALNQVIAGLYRELERLGGPLRPGSNPVTDPFSHNLADSPRSGDSLRSMIGVPRFAKRTDDGLGGAELAKLRSEIDMLKEDMSTLSSEQDLVEWAERHVFTPSEVSDGEELGYPRRYPHMLAYLMRITREIYRNPSLALAFFQHAQTLSLESYMSGCLTSAYNELIRTRWQCFRDLEGVDQALKEMETSGVSWNFHTRQLVESVCNSVSSTPFSTERGEEESIWKEFVMKRWRTLEARLDADSNASEGMWDRMAEAKRMERGLNLDSERARERYGSSDNRQKGGIIPQSQRRPERRSSESLSHNSVYQDEWQAGHDEDAPHRAYG</sequence>
<feature type="domain" description="Mtf2-like C-terminal" evidence="2">
    <location>
        <begin position="215"/>
        <end position="377"/>
    </location>
</feature>
<feature type="compositionally biased region" description="Low complexity" evidence="1">
    <location>
        <begin position="84"/>
        <end position="95"/>
    </location>
</feature>
<dbReference type="InterPro" id="IPR043837">
    <property type="entry name" value="Mtf2-like_C"/>
</dbReference>
<accession>A0A1Y1UR69</accession>
<evidence type="ECO:0000313" key="4">
    <source>
        <dbReference type="Proteomes" id="UP000193218"/>
    </source>
</evidence>
<dbReference type="GeneID" id="33556607"/>
<dbReference type="PANTHER" id="PTHR39468">
    <property type="entry name" value="CHROMOSOME 7, WHOLE GENOME SHOTGUN SEQUENCE"/>
    <property type="match status" value="1"/>
</dbReference>
<dbReference type="STRING" id="4999.A0A1Y1UR69"/>
<name>A0A1Y1UR69_9TREE</name>
<feature type="region of interest" description="Disordered" evidence="1">
    <location>
        <begin position="402"/>
        <end position="466"/>
    </location>
</feature>